<protein>
    <submittedName>
        <fullName evidence="1">Uncharacterized protein</fullName>
    </submittedName>
</protein>
<reference evidence="1" key="1">
    <citation type="submission" date="2024-04" db="EMBL/GenBank/DDBJ databases">
        <authorList>
            <person name="Bains C."/>
            <person name="Hallett B."/>
            <person name="Lee H."/>
            <person name="Redzematovic E."/>
            <person name="Hutchison K.W."/>
            <person name="Molloy S.D."/>
            <person name="Viland M.D."/>
            <person name="Lewis C.M."/>
            <person name="Garlena R.A."/>
            <person name="Russell D.A."/>
            <person name="Jacobs-Sera D."/>
            <person name="Hatfull G.F."/>
        </authorList>
    </citation>
    <scope>NUCLEOTIDE SEQUENCE</scope>
</reference>
<sequence length="63" mass="7165">MSALQRRPEVLPRFSFTGAAIVAEARNAARRERARLDEERTPGTPAYNLKRYGCECGRRSCDH</sequence>
<gene>
    <name evidence="1" type="primary">38</name>
    <name evidence="1" type="ORF">SEA_PHARB_38</name>
</gene>
<organism evidence="1">
    <name type="scientific">Mycobacterium phage Pharb</name>
    <dbReference type="NCBI Taxonomy" id="3136626"/>
    <lineage>
        <taxon>Viruses</taxon>
    </lineage>
</organism>
<accession>A0AAU8GPN7</accession>
<proteinExistence type="predicted"/>
<name>A0AAU8GPN7_9VIRU</name>
<evidence type="ECO:0000313" key="1">
    <source>
        <dbReference type="EMBL" id="XCH43647.1"/>
    </source>
</evidence>
<dbReference type="EMBL" id="PP750966">
    <property type="protein sequence ID" value="XCH43647.1"/>
    <property type="molecule type" value="Genomic_DNA"/>
</dbReference>